<reference evidence="3" key="1">
    <citation type="journal article" date="2019" name="Int. J. Syst. Evol. Microbiol.">
        <title>The Global Catalogue of Microorganisms (GCM) 10K type strain sequencing project: providing services to taxonomists for standard genome sequencing and annotation.</title>
        <authorList>
            <consortium name="The Broad Institute Genomics Platform"/>
            <consortium name="The Broad Institute Genome Sequencing Center for Infectious Disease"/>
            <person name="Wu L."/>
            <person name="Ma J."/>
        </authorList>
    </citation>
    <scope>NUCLEOTIDE SEQUENCE [LARGE SCALE GENOMIC DNA]</scope>
    <source>
        <strain evidence="3">JCM 14326</strain>
    </source>
</reference>
<evidence type="ECO:0000256" key="1">
    <source>
        <dbReference type="SAM" id="MobiDB-lite"/>
    </source>
</evidence>
<dbReference type="Proteomes" id="UP001501094">
    <property type="component" value="Unassembled WGS sequence"/>
</dbReference>
<sequence>MDGAFGGRFGGRAGGRLGGPGRGSSGERGGGPRRYRDVRASQVAASPEVVWAAVLLQVEVLGPDRYVRLMGCRDRGRGGPRPLAAGSLVPGFRVDGAMPPQVLVLDGAHRFSAYRLTFRLLPGADGGTRLEAHTDAVFPGVLGTVYRLLVFDSRLHKLATWSIVRRVRRRADRMARRGLPA</sequence>
<proteinExistence type="predicted"/>
<gene>
    <name evidence="2" type="ORF">GCM10009751_13550</name>
</gene>
<evidence type="ECO:0000313" key="3">
    <source>
        <dbReference type="Proteomes" id="UP001501094"/>
    </source>
</evidence>
<accession>A0ABP4ZIL8</accession>
<evidence type="ECO:0008006" key="4">
    <source>
        <dbReference type="Google" id="ProtNLM"/>
    </source>
</evidence>
<keyword evidence="3" id="KW-1185">Reference proteome</keyword>
<feature type="region of interest" description="Disordered" evidence="1">
    <location>
        <begin position="1"/>
        <end position="34"/>
    </location>
</feature>
<dbReference type="EMBL" id="BAAANL010000002">
    <property type="protein sequence ID" value="GAA1857457.1"/>
    <property type="molecule type" value="Genomic_DNA"/>
</dbReference>
<evidence type="ECO:0000313" key="2">
    <source>
        <dbReference type="EMBL" id="GAA1857457.1"/>
    </source>
</evidence>
<comment type="caution">
    <text evidence="2">The sequence shown here is derived from an EMBL/GenBank/DDBJ whole genome shotgun (WGS) entry which is preliminary data.</text>
</comment>
<name>A0ABP4ZIL8_9MICO</name>
<feature type="compositionally biased region" description="Gly residues" evidence="1">
    <location>
        <begin position="1"/>
        <end position="29"/>
    </location>
</feature>
<protein>
    <recommendedName>
        <fullName evidence="4">DUF2867 domain-containing protein</fullName>
    </recommendedName>
</protein>
<organism evidence="2 3">
    <name type="scientific">Myceligenerans crystallogenes</name>
    <dbReference type="NCBI Taxonomy" id="316335"/>
    <lineage>
        <taxon>Bacteria</taxon>
        <taxon>Bacillati</taxon>
        <taxon>Actinomycetota</taxon>
        <taxon>Actinomycetes</taxon>
        <taxon>Micrococcales</taxon>
        <taxon>Promicromonosporaceae</taxon>
        <taxon>Myceligenerans</taxon>
    </lineage>
</organism>
<dbReference type="SUPFAM" id="SSF55961">
    <property type="entry name" value="Bet v1-like"/>
    <property type="match status" value="1"/>
</dbReference>